<name>A0AA87UTD3_9MICO</name>
<organism evidence="2 3">
    <name type="scientific">Agrococcus baldri</name>
    <dbReference type="NCBI Taxonomy" id="153730"/>
    <lineage>
        <taxon>Bacteria</taxon>
        <taxon>Bacillati</taxon>
        <taxon>Actinomycetota</taxon>
        <taxon>Actinomycetes</taxon>
        <taxon>Micrococcales</taxon>
        <taxon>Microbacteriaceae</taxon>
        <taxon>Agrococcus</taxon>
    </lineage>
</organism>
<keyword evidence="3" id="KW-1185">Reference proteome</keyword>
<dbReference type="EMBL" id="BJUU01000031">
    <property type="protein sequence ID" value="GEK81569.1"/>
    <property type="molecule type" value="Genomic_DNA"/>
</dbReference>
<reference evidence="2 3" key="1">
    <citation type="submission" date="2019-07" db="EMBL/GenBank/DDBJ databases">
        <title>Whole genome shotgun sequence of Agrococcus baldri NBRC 103055.</title>
        <authorList>
            <person name="Hosoyama A."/>
            <person name="Uohara A."/>
            <person name="Ohji S."/>
            <person name="Ichikawa N."/>
        </authorList>
    </citation>
    <scope>NUCLEOTIDE SEQUENCE [LARGE SCALE GENOMIC DNA]</scope>
    <source>
        <strain evidence="2 3">NBRC 103055</strain>
    </source>
</reference>
<gene>
    <name evidence="2" type="ORF">ABA31_29200</name>
</gene>
<proteinExistence type="predicted"/>
<feature type="region of interest" description="Disordered" evidence="1">
    <location>
        <begin position="55"/>
        <end position="76"/>
    </location>
</feature>
<dbReference type="AlphaFoldDB" id="A0AA87UTD3"/>
<sequence length="76" mass="8116">MAWMESMLQRYGVGGPACLRRTAGSSAPPSGGAAPAWLRGYDGGSVACRWQTVSGMEAPNRGRPTMTSSHPWFSRD</sequence>
<evidence type="ECO:0000256" key="1">
    <source>
        <dbReference type="SAM" id="MobiDB-lite"/>
    </source>
</evidence>
<accession>A0AA87UTD3</accession>
<comment type="caution">
    <text evidence="2">The sequence shown here is derived from an EMBL/GenBank/DDBJ whole genome shotgun (WGS) entry which is preliminary data.</text>
</comment>
<protein>
    <submittedName>
        <fullName evidence="2">Uncharacterized protein</fullName>
    </submittedName>
</protein>
<evidence type="ECO:0000313" key="3">
    <source>
        <dbReference type="Proteomes" id="UP000321749"/>
    </source>
</evidence>
<evidence type="ECO:0000313" key="2">
    <source>
        <dbReference type="EMBL" id="GEK81569.1"/>
    </source>
</evidence>
<dbReference type="Proteomes" id="UP000321749">
    <property type="component" value="Unassembled WGS sequence"/>
</dbReference>
<feature type="compositionally biased region" description="Polar residues" evidence="1">
    <location>
        <begin position="65"/>
        <end position="76"/>
    </location>
</feature>